<sequence length="611" mass="70826">MDIKSPSSFSILKVIQNYIKTSQRGANYWSICPFHQDSSPSLSISPEKNIFKCFSCGVSGDAIAFVMKIEKCNYVQSIYKISEILGLDPNQYLTAKESSNSKLFKINEVVALAYHKFLFNKVNQHHLEYLTNERGLSKEIIQKYQLGYAPEEDILKDVFRSYLSANEKESFGDEEYEKLGIFNYGRGASDPFFKDRIIFPIYNRHGQIMGFSGRAIKNVEPKYLNTKSNSIFNKKYCIYNIQNLQEGSPVYLYEGFFDVLSSEQAGIKNGVAVMGSSLDSSILDVIKNYSKKIVCCFDNDSTGRNFTIKVFENLVLNGFSVYVLDLLDTKSKDIDEYLKESSSDSSKRLKEPSHFFEWYRKLYIQDKDISNPLVLQPLIEESLGFLFVSNTSSPVMKGGVDREYALDSLKIIFDFYKLSSDFSDEKHAPIINRKYQSYKQAVTASLIRTLPTRHIPQKPRSVDKFHLLLTKYSKIFKYIENHGESLGDANEWFFEIPEEYVSASREAKLFLSLLKKKLFGGEESQEEIDNLANLIPEKDKDIPSIEEFFNCYFSLNEGIMEEIRNMWKKNELLDVKERWIKTEELKKLILDNQQKSSSFFRKFWLSRKKRN</sequence>
<dbReference type="GO" id="GO:0005737">
    <property type="term" value="C:cytoplasm"/>
    <property type="evidence" value="ECO:0007669"/>
    <property type="project" value="TreeGrafter"/>
</dbReference>
<evidence type="ECO:0000256" key="6">
    <source>
        <dbReference type="ARBA" id="ARBA00022723"/>
    </source>
</evidence>
<accession>E8ZHS8</accession>
<dbReference type="InterPro" id="IPR050219">
    <property type="entry name" value="DnaG_primase"/>
</dbReference>
<dbReference type="InterPro" id="IPR034151">
    <property type="entry name" value="TOPRIM_DnaG_bac"/>
</dbReference>
<dbReference type="PANTHER" id="PTHR30313:SF2">
    <property type="entry name" value="DNA PRIMASE"/>
    <property type="match status" value="1"/>
</dbReference>
<comment type="subunit">
    <text evidence="12">Monomer. Interacts with DnaB.</text>
</comment>
<keyword evidence="4 12" id="KW-0548">Nucleotidyltransferase</keyword>
<dbReference type="GO" id="GO:1990077">
    <property type="term" value="C:primosome complex"/>
    <property type="evidence" value="ECO:0007669"/>
    <property type="project" value="UniProtKB-KW"/>
</dbReference>
<dbReference type="EC" id="2.7.7.101" evidence="12"/>
<dbReference type="Pfam" id="PF13155">
    <property type="entry name" value="Toprim_2"/>
    <property type="match status" value="1"/>
</dbReference>
<dbReference type="Proteomes" id="UP000008637">
    <property type="component" value="Chromosome"/>
</dbReference>
<evidence type="ECO:0000256" key="5">
    <source>
        <dbReference type="ARBA" id="ARBA00022705"/>
    </source>
</evidence>
<keyword evidence="16" id="KW-1185">Reference proteome</keyword>
<dbReference type="Gene3D" id="3.40.1360.10">
    <property type="match status" value="1"/>
</dbReference>
<evidence type="ECO:0000256" key="1">
    <source>
        <dbReference type="ARBA" id="ARBA00022478"/>
    </source>
</evidence>
<dbReference type="GO" id="GO:0003677">
    <property type="term" value="F:DNA binding"/>
    <property type="evidence" value="ECO:0007669"/>
    <property type="project" value="UniProtKB-KW"/>
</dbReference>
<dbReference type="GO" id="GO:0008270">
    <property type="term" value="F:zinc ion binding"/>
    <property type="evidence" value="ECO:0007669"/>
    <property type="project" value="UniProtKB-UniRule"/>
</dbReference>
<dbReference type="GO" id="GO:0006269">
    <property type="term" value="P:DNA replication, synthesis of primer"/>
    <property type="evidence" value="ECO:0007669"/>
    <property type="project" value="UniProtKB-UniRule"/>
</dbReference>
<keyword evidence="2 12" id="KW-0639">Primosome</keyword>
<dbReference type="Gene3D" id="3.90.580.10">
    <property type="entry name" value="Zinc finger, CHC2-type domain"/>
    <property type="match status" value="1"/>
</dbReference>
<dbReference type="SUPFAM" id="SSF57783">
    <property type="entry name" value="Zinc beta-ribbon"/>
    <property type="match status" value="1"/>
</dbReference>
<dbReference type="Pfam" id="PF01807">
    <property type="entry name" value="Zn_ribbon_DnaG"/>
    <property type="match status" value="1"/>
</dbReference>
<dbReference type="CDD" id="cd03364">
    <property type="entry name" value="TOPRIM_DnaG_primases"/>
    <property type="match status" value="1"/>
</dbReference>
<evidence type="ECO:0000313" key="16">
    <source>
        <dbReference type="Proteomes" id="UP000008637"/>
    </source>
</evidence>
<comment type="function">
    <text evidence="12">RNA polymerase that catalyzes the synthesis of short RNA molecules used as primers for DNA polymerase during DNA replication.</text>
</comment>
<name>E8ZHS8_MYCHL</name>
<evidence type="ECO:0000259" key="14">
    <source>
        <dbReference type="SMART" id="SM00493"/>
    </source>
</evidence>
<dbReference type="SUPFAM" id="SSF56731">
    <property type="entry name" value="DNA primase core"/>
    <property type="match status" value="1"/>
</dbReference>
<dbReference type="AlphaFoldDB" id="E8ZHS8"/>
<dbReference type="EMBL" id="FR773153">
    <property type="protein sequence ID" value="CBY92699.1"/>
    <property type="molecule type" value="Genomic_DNA"/>
</dbReference>
<keyword evidence="11 12" id="KW-0804">Transcription</keyword>
<dbReference type="InterPro" id="IPR002694">
    <property type="entry name" value="Znf_CHC2"/>
</dbReference>
<dbReference type="InterPro" id="IPR030846">
    <property type="entry name" value="DnaG_bac"/>
</dbReference>
<proteinExistence type="inferred from homology"/>
<dbReference type="Gene3D" id="3.90.980.10">
    <property type="entry name" value="DNA primase, catalytic core, N-terminal domain"/>
    <property type="match status" value="1"/>
</dbReference>
<evidence type="ECO:0000256" key="10">
    <source>
        <dbReference type="ARBA" id="ARBA00023125"/>
    </source>
</evidence>
<evidence type="ECO:0000256" key="8">
    <source>
        <dbReference type="ARBA" id="ARBA00022833"/>
    </source>
</evidence>
<dbReference type="InterPro" id="IPR006171">
    <property type="entry name" value="TOPRIM_dom"/>
</dbReference>
<evidence type="ECO:0000259" key="13">
    <source>
        <dbReference type="SMART" id="SM00400"/>
    </source>
</evidence>
<keyword evidence="9" id="KW-0460">Magnesium</keyword>
<evidence type="ECO:0000256" key="11">
    <source>
        <dbReference type="ARBA" id="ARBA00023163"/>
    </source>
</evidence>
<dbReference type="HAMAP" id="MF_00974">
    <property type="entry name" value="DNA_primase_DnaG"/>
    <property type="match status" value="1"/>
</dbReference>
<evidence type="ECO:0000256" key="7">
    <source>
        <dbReference type="ARBA" id="ARBA00022771"/>
    </source>
</evidence>
<dbReference type="SMART" id="SM00400">
    <property type="entry name" value="ZnF_CHCC"/>
    <property type="match status" value="1"/>
</dbReference>
<evidence type="ECO:0000256" key="9">
    <source>
        <dbReference type="ARBA" id="ARBA00022842"/>
    </source>
</evidence>
<keyword evidence="7 12" id="KW-0863">Zinc-finger</keyword>
<keyword evidence="5 12" id="KW-0235">DNA replication</keyword>
<dbReference type="HOGENOM" id="CLU_013501_3_3_14"/>
<dbReference type="GO" id="GO:0000428">
    <property type="term" value="C:DNA-directed RNA polymerase complex"/>
    <property type="evidence" value="ECO:0007669"/>
    <property type="project" value="UniProtKB-KW"/>
</dbReference>
<dbReference type="KEGG" id="mha:HF1_06910"/>
<keyword evidence="1 12" id="KW-0240">DNA-directed RNA polymerase</keyword>
<feature type="zinc finger region" description="CHC2-type" evidence="12">
    <location>
        <begin position="32"/>
        <end position="56"/>
    </location>
</feature>
<dbReference type="NCBIfam" id="TIGR01391">
    <property type="entry name" value="dnaG"/>
    <property type="match status" value="1"/>
</dbReference>
<organism evidence="15 16">
    <name type="scientific">Mycoplasma haemofelis (strain Langford 1)</name>
    <name type="common">Haemobartonella felis</name>
    <dbReference type="NCBI Taxonomy" id="941640"/>
    <lineage>
        <taxon>Bacteria</taxon>
        <taxon>Bacillati</taxon>
        <taxon>Mycoplasmatota</taxon>
        <taxon>Mollicutes</taxon>
        <taxon>Mycoplasmataceae</taxon>
        <taxon>Mycoplasma</taxon>
    </lineage>
</organism>
<keyword evidence="3 12" id="KW-0808">Transferase</keyword>
<comment type="catalytic activity">
    <reaction evidence="12">
        <text>ssDNA + n NTP = ssDNA/pppN(pN)n-1 hybrid + (n-1) diphosphate.</text>
        <dbReference type="EC" id="2.7.7.101"/>
    </reaction>
</comment>
<evidence type="ECO:0000313" key="15">
    <source>
        <dbReference type="EMBL" id="CBY92699.1"/>
    </source>
</evidence>
<comment type="domain">
    <text evidence="12">Contains an N-terminal zinc-binding domain, a central core domain that contains the primase activity, and a C-terminal DnaB-binding domain.</text>
</comment>
<dbReference type="InterPro" id="IPR013264">
    <property type="entry name" value="DNAG_N"/>
</dbReference>
<evidence type="ECO:0000256" key="3">
    <source>
        <dbReference type="ARBA" id="ARBA00022679"/>
    </source>
</evidence>
<feature type="domain" description="Toprim" evidence="14">
    <location>
        <begin position="248"/>
        <end position="319"/>
    </location>
</feature>
<dbReference type="GO" id="GO:0003899">
    <property type="term" value="F:DNA-directed RNA polymerase activity"/>
    <property type="evidence" value="ECO:0007669"/>
    <property type="project" value="UniProtKB-UniRule"/>
</dbReference>
<protein>
    <recommendedName>
        <fullName evidence="12">DNA primase</fullName>
        <ecNumber evidence="12">2.7.7.101</ecNumber>
    </recommendedName>
</protein>
<dbReference type="PANTHER" id="PTHR30313">
    <property type="entry name" value="DNA PRIMASE"/>
    <property type="match status" value="1"/>
</dbReference>
<dbReference type="InterPro" id="IPR006295">
    <property type="entry name" value="DNA_primase_DnaG"/>
</dbReference>
<comment type="similarity">
    <text evidence="12">Belongs to the DnaG primase family.</text>
</comment>
<dbReference type="InterPro" id="IPR037068">
    <property type="entry name" value="DNA_primase_core_N_sf"/>
</dbReference>
<keyword evidence="8 12" id="KW-0862">Zinc</keyword>
<dbReference type="SMART" id="SM00493">
    <property type="entry name" value="TOPRIM"/>
    <property type="match status" value="1"/>
</dbReference>
<reference evidence="15 16" key="1">
    <citation type="journal article" date="2011" name="J. Bacteriol.">
        <title>Complete genome sequence of Mycoplasma haemofelis, a hemotropic mycoplasma.</title>
        <authorList>
            <person name="Barker E.N."/>
            <person name="Helps C.R."/>
            <person name="Peters I.R."/>
            <person name="Darby A.C."/>
            <person name="Radford A.D."/>
            <person name="Tasker S."/>
        </authorList>
    </citation>
    <scope>NUCLEOTIDE SEQUENCE [LARGE SCALE GENOMIC DNA]</scope>
    <source>
        <strain evidence="15 16">Langford 1</strain>
    </source>
</reference>
<dbReference type="OrthoDB" id="9803773at2"/>
<comment type="cofactor">
    <cofactor evidence="12">
        <name>Zn(2+)</name>
        <dbReference type="ChEBI" id="CHEBI:29105"/>
    </cofactor>
    <text evidence="12">Binds 1 zinc ion per monomer.</text>
</comment>
<evidence type="ECO:0000256" key="2">
    <source>
        <dbReference type="ARBA" id="ARBA00022515"/>
    </source>
</evidence>
<evidence type="ECO:0000256" key="4">
    <source>
        <dbReference type="ARBA" id="ARBA00022695"/>
    </source>
</evidence>
<dbReference type="Pfam" id="PF08275">
    <property type="entry name" value="DNAG_N"/>
    <property type="match status" value="1"/>
</dbReference>
<feature type="domain" description="Zinc finger CHC2-type" evidence="13">
    <location>
        <begin position="28"/>
        <end position="82"/>
    </location>
</feature>
<dbReference type="InterPro" id="IPR036977">
    <property type="entry name" value="DNA_primase_Znf_CHC2"/>
</dbReference>
<keyword evidence="10 12" id="KW-0238">DNA-binding</keyword>
<evidence type="ECO:0000256" key="12">
    <source>
        <dbReference type="HAMAP-Rule" id="MF_00974"/>
    </source>
</evidence>
<keyword evidence="6 12" id="KW-0479">Metal-binding</keyword>
<gene>
    <name evidence="12 15" type="primary">dnaG</name>
    <name evidence="15" type="ordered locus">HF1_06910</name>
</gene>